<reference evidence="3" key="2">
    <citation type="submission" date="2004-02" db="EMBL/GenBank/DDBJ databases">
        <authorList>
            <consortium name="Genoscope"/>
            <consortium name="Whitehead Institute Centre for Genome Research"/>
        </authorList>
    </citation>
    <scope>NUCLEOTIDE SEQUENCE</scope>
</reference>
<dbReference type="EMBL" id="CAAE01009013">
    <property type="protein sequence ID" value="CAF91678.1"/>
    <property type="molecule type" value="Genomic_DNA"/>
</dbReference>
<dbReference type="SUPFAM" id="SSF54211">
    <property type="entry name" value="Ribosomal protein S5 domain 2-like"/>
    <property type="match status" value="1"/>
</dbReference>
<proteinExistence type="predicted"/>
<feature type="compositionally biased region" description="Basic and acidic residues" evidence="1">
    <location>
        <begin position="187"/>
        <end position="199"/>
    </location>
</feature>
<protein>
    <submittedName>
        <fullName evidence="3">(spotted green pufferfish) hypothetical protein</fullName>
    </submittedName>
</protein>
<evidence type="ECO:0000313" key="3">
    <source>
        <dbReference type="EMBL" id="CAF91678.1"/>
    </source>
</evidence>
<evidence type="ECO:0000313" key="4">
    <source>
        <dbReference type="Ensembl" id="ENSTNIP00000006626.1"/>
    </source>
</evidence>
<dbReference type="GeneTree" id="ENSGT00970000197683"/>
<dbReference type="InterPro" id="IPR020568">
    <property type="entry name" value="Ribosomal_Su5_D2-typ_SF"/>
</dbReference>
<evidence type="ECO:0000256" key="1">
    <source>
        <dbReference type="SAM" id="MobiDB-lite"/>
    </source>
</evidence>
<dbReference type="Ensembl" id="ENSTNIT00000006777.1">
    <property type="protein sequence ID" value="ENSTNIP00000006626.1"/>
    <property type="gene ID" value="ENSTNIG00000004017.1"/>
</dbReference>
<dbReference type="STRING" id="99883.ENSTNIP00000006626"/>
<feature type="region of interest" description="Disordered" evidence="1">
    <location>
        <begin position="81"/>
        <end position="229"/>
    </location>
</feature>
<dbReference type="Gene3D" id="3.30.230.70">
    <property type="entry name" value="GHMP Kinase, N-terminal domain"/>
    <property type="match status" value="1"/>
</dbReference>
<dbReference type="OrthoDB" id="2504340at2759"/>
<keyword evidence="5" id="KW-1185">Reference proteome</keyword>
<feature type="compositionally biased region" description="Basic and acidic residues" evidence="1">
    <location>
        <begin position="1"/>
        <end position="10"/>
    </location>
</feature>
<reference evidence="4" key="3">
    <citation type="submission" date="2025-05" db="UniProtKB">
        <authorList>
            <consortium name="Ensembl"/>
        </authorList>
    </citation>
    <scope>IDENTIFICATION</scope>
</reference>
<name>Q4T604_TETNG</name>
<evidence type="ECO:0000259" key="2">
    <source>
        <dbReference type="Pfam" id="PF01138"/>
    </source>
</evidence>
<accession>Q4T604</accession>
<feature type="region of interest" description="Disordered" evidence="1">
    <location>
        <begin position="1"/>
        <end position="43"/>
    </location>
</feature>
<dbReference type="Proteomes" id="UP000007303">
    <property type="component" value="Unassembled WGS sequence"/>
</dbReference>
<reference evidence="3 5" key="1">
    <citation type="journal article" date="2004" name="Nature">
        <title>Genome duplication in the teleost fish Tetraodon nigroviridis reveals the early vertebrate proto-karyotype.</title>
        <authorList>
            <person name="Jaillon O."/>
            <person name="Aury J.-M."/>
            <person name="Brunet F."/>
            <person name="Petit J.-L."/>
            <person name="Stange-Thomann N."/>
            <person name="Mauceli E."/>
            <person name="Bouneau L."/>
            <person name="Fischer C."/>
            <person name="Ozouf-Costaz C."/>
            <person name="Bernot A."/>
            <person name="Nicaud S."/>
            <person name="Jaffe D."/>
            <person name="Fisher S."/>
            <person name="Lutfalla G."/>
            <person name="Dossat C."/>
            <person name="Segurens B."/>
            <person name="Dasilva C."/>
            <person name="Salanoubat M."/>
            <person name="Levy M."/>
            <person name="Boudet N."/>
            <person name="Castellano S."/>
            <person name="Anthouard V."/>
            <person name="Jubin C."/>
            <person name="Castelli V."/>
            <person name="Katinka M."/>
            <person name="Vacherie B."/>
            <person name="Biemont C."/>
            <person name="Skalli Z."/>
            <person name="Cattolico L."/>
            <person name="Poulain J."/>
            <person name="De Berardinis V."/>
            <person name="Cruaud C."/>
            <person name="Duprat S."/>
            <person name="Brottier P."/>
            <person name="Coutanceau J.-P."/>
            <person name="Gouzy J."/>
            <person name="Parra G."/>
            <person name="Lardier G."/>
            <person name="Chapple C."/>
            <person name="McKernan K.J."/>
            <person name="McEwan P."/>
            <person name="Bosak S."/>
            <person name="Kellis M."/>
            <person name="Volff J.-N."/>
            <person name="Guigo R."/>
            <person name="Zody M.C."/>
            <person name="Mesirov J."/>
            <person name="Lindblad-Toh K."/>
            <person name="Birren B."/>
            <person name="Nusbaum C."/>
            <person name="Kahn D."/>
            <person name="Robinson-Rechavi M."/>
            <person name="Laudet V."/>
            <person name="Schachter V."/>
            <person name="Quetier F."/>
            <person name="Saurin W."/>
            <person name="Scarpelli C."/>
            <person name="Wincker P."/>
            <person name="Lander E.S."/>
            <person name="Weissenbach J."/>
            <person name="Roest Crollius H."/>
        </authorList>
    </citation>
    <scope>NUCLEOTIDE SEQUENCE [LARGE SCALE GENOMIC DNA]</scope>
</reference>
<dbReference type="KEGG" id="tng:GSTEN00006547G001"/>
<evidence type="ECO:0000313" key="5">
    <source>
        <dbReference type="Proteomes" id="UP000007303"/>
    </source>
</evidence>
<feature type="domain" description="Exoribonuclease phosphorolytic" evidence="2">
    <location>
        <begin position="45"/>
        <end position="87"/>
    </location>
</feature>
<organism evidence="3">
    <name type="scientific">Tetraodon nigroviridis</name>
    <name type="common">Spotted green pufferfish</name>
    <name type="synonym">Chelonodon nigroviridis</name>
    <dbReference type="NCBI Taxonomy" id="99883"/>
    <lineage>
        <taxon>Eukaryota</taxon>
        <taxon>Metazoa</taxon>
        <taxon>Chordata</taxon>
        <taxon>Craniata</taxon>
        <taxon>Vertebrata</taxon>
        <taxon>Euteleostomi</taxon>
        <taxon>Actinopterygii</taxon>
        <taxon>Neopterygii</taxon>
        <taxon>Teleostei</taxon>
        <taxon>Neoteleostei</taxon>
        <taxon>Acanthomorphata</taxon>
        <taxon>Eupercaria</taxon>
        <taxon>Tetraodontiformes</taxon>
        <taxon>Tetradontoidea</taxon>
        <taxon>Tetraodontidae</taxon>
        <taxon>Tetraodon</taxon>
    </lineage>
</organism>
<dbReference type="InterPro" id="IPR027408">
    <property type="entry name" value="PNPase/RNase_PH_dom_sf"/>
</dbReference>
<gene>
    <name evidence="3" type="ORF">GSTENG00006547001</name>
</gene>
<feature type="compositionally biased region" description="Low complexity" evidence="1">
    <location>
        <begin position="162"/>
        <end position="180"/>
    </location>
</feature>
<dbReference type="Pfam" id="PF01138">
    <property type="entry name" value="RNase_PH"/>
    <property type="match status" value="1"/>
</dbReference>
<dbReference type="AlphaFoldDB" id="Q4T604"/>
<sequence>MPTDTRRVRGPELSQSPWLFVRKPADAAPPPGPRADGRQREQADVRPVFVRCGLGSQAKGSAYMEAGATKLLCCVYGPRETERKDETDMRCGSLDPGEPGQGFFQHAAGEPAAGRVPPPVPPLPDRGAPGGPGERRLRAGPRRHLCLCGAGRRRHPDESGRAGRAAPGAADGGLPAQPQPDLRAAVGRRDGGGHAEGRGPHLHRGLLQTLPGGPAGAEPVCPQGGGPAQRRRSLLAPCAAVVLLLLLYYRSDGALPSWRR</sequence>
<dbReference type="HOGENOM" id="CLU_1069452_0_0_1"/>
<dbReference type="InterPro" id="IPR001247">
    <property type="entry name" value="ExoRNase_PH_dom1"/>
</dbReference>